<reference evidence="1 2" key="1">
    <citation type="submission" date="2016-07" db="EMBL/GenBank/DDBJ databases">
        <title>Multiple horizontal gene transfer events from other fungi enriched the ability of initially mycotrophic Trichoderma (Ascomycota) to feed on dead plant biomass.</title>
        <authorList>
            <consortium name="DOE Joint Genome Institute"/>
            <person name="Aerts A."/>
            <person name="Atanasova L."/>
            <person name="Chenthamara K."/>
            <person name="Zhang J."/>
            <person name="Grujic M."/>
            <person name="Henrissat B."/>
            <person name="Kuo A."/>
            <person name="Salamov A."/>
            <person name="Lipzen A."/>
            <person name="Labutti K."/>
            <person name="Barry K."/>
            <person name="Miao Y."/>
            <person name="Rahimi M.J."/>
            <person name="Shen Q."/>
            <person name="Grigoriev I.V."/>
            <person name="Kubicek C.P."/>
            <person name="Druzhinina I.S."/>
        </authorList>
    </citation>
    <scope>NUCLEOTIDE SEQUENCE [LARGE SCALE GENOMIC DNA]</scope>
    <source>
        <strain evidence="1 2">CBS 433.97</strain>
    </source>
</reference>
<name>A0A2T3ZKH8_TRIA4</name>
<organism evidence="1 2">
    <name type="scientific">Trichoderma asperellum (strain ATCC 204424 / CBS 433.97 / NBRC 101777)</name>
    <dbReference type="NCBI Taxonomy" id="1042311"/>
    <lineage>
        <taxon>Eukaryota</taxon>
        <taxon>Fungi</taxon>
        <taxon>Dikarya</taxon>
        <taxon>Ascomycota</taxon>
        <taxon>Pezizomycotina</taxon>
        <taxon>Sordariomycetes</taxon>
        <taxon>Hypocreomycetidae</taxon>
        <taxon>Hypocreales</taxon>
        <taxon>Hypocreaceae</taxon>
        <taxon>Trichoderma</taxon>
    </lineage>
</organism>
<sequence>MPSSHFELAIRLVFYFQLFLLVSYFHSSNISLFRMAALFLAYPCDTLISSANNLLLGQWLYQLNQLARTETSGTLPIEPYIIFQGDLAGGFISANLVQMLQRLSPSVNHLQRLYYTHFTTLQLFKP</sequence>
<keyword evidence="2" id="KW-1185">Reference proteome</keyword>
<proteinExistence type="predicted"/>
<protein>
    <submittedName>
        <fullName evidence="1">Uncharacterized protein</fullName>
    </submittedName>
</protein>
<dbReference type="AlphaFoldDB" id="A0A2T3ZKH8"/>
<evidence type="ECO:0000313" key="1">
    <source>
        <dbReference type="EMBL" id="PTB45318.1"/>
    </source>
</evidence>
<accession>A0A2T3ZKH8</accession>
<gene>
    <name evidence="1" type="ORF">M441DRAFT_314652</name>
</gene>
<dbReference type="Proteomes" id="UP000240493">
    <property type="component" value="Unassembled WGS sequence"/>
</dbReference>
<dbReference type="EMBL" id="KZ679257">
    <property type="protein sequence ID" value="PTB45318.1"/>
    <property type="molecule type" value="Genomic_DNA"/>
</dbReference>
<evidence type="ECO:0000313" key="2">
    <source>
        <dbReference type="Proteomes" id="UP000240493"/>
    </source>
</evidence>